<dbReference type="EMBL" id="CP011509">
    <property type="protein sequence ID" value="AKJ03741.1"/>
    <property type="molecule type" value="Genomic_DNA"/>
</dbReference>
<evidence type="ECO:0000256" key="4">
    <source>
        <dbReference type="SAM" id="MobiDB-lite"/>
    </source>
</evidence>
<dbReference type="InterPro" id="IPR013785">
    <property type="entry name" value="Aldolase_TIM"/>
</dbReference>
<evidence type="ECO:0000313" key="6">
    <source>
        <dbReference type="EMBL" id="AKJ03741.1"/>
    </source>
</evidence>
<dbReference type="PROSITE" id="PS50991">
    <property type="entry name" value="PYR_CT"/>
    <property type="match status" value="1"/>
</dbReference>
<dbReference type="GO" id="GO:0046951">
    <property type="term" value="P:ketone body biosynthetic process"/>
    <property type="evidence" value="ECO:0007669"/>
    <property type="project" value="TreeGrafter"/>
</dbReference>
<dbReference type="KEGG" id="age:AA314_05367"/>
<dbReference type="NCBIfam" id="NF004283">
    <property type="entry name" value="PRK05692.1"/>
    <property type="match status" value="1"/>
</dbReference>
<dbReference type="SUPFAM" id="SSF51569">
    <property type="entry name" value="Aldolase"/>
    <property type="match status" value="1"/>
</dbReference>
<dbReference type="Pfam" id="PF00682">
    <property type="entry name" value="HMGL-like"/>
    <property type="match status" value="1"/>
</dbReference>
<dbReference type="Gene3D" id="3.20.20.70">
    <property type="entry name" value="Aldolase class I"/>
    <property type="match status" value="1"/>
</dbReference>
<dbReference type="InterPro" id="IPR043594">
    <property type="entry name" value="HMGL"/>
</dbReference>
<feature type="region of interest" description="Disordered" evidence="4">
    <location>
        <begin position="1"/>
        <end position="29"/>
    </location>
</feature>
<dbReference type="FunFam" id="3.20.20.70:FF:000071">
    <property type="entry name" value="Hydroxymethylglutaryl-CoA lyase"/>
    <property type="match status" value="1"/>
</dbReference>
<dbReference type="CDD" id="cd07938">
    <property type="entry name" value="DRE_TIM_HMGL"/>
    <property type="match status" value="1"/>
</dbReference>
<feature type="compositionally biased region" description="Basic and acidic residues" evidence="4">
    <location>
        <begin position="1"/>
        <end position="21"/>
    </location>
</feature>
<evidence type="ECO:0000259" key="5">
    <source>
        <dbReference type="PROSITE" id="PS50991"/>
    </source>
</evidence>
<sequence length="339" mass="36428">MEALHERKLDAGHRPVDSNEHRRPRVTGLGNLPEQVDVYEVGPRDGLQNELRTLPTRDKARLIEALIAAGEKRIEVTSFVSPKWIPQLADAEELLRLVGRREGVTFSALVPNLKGLTRAKEAGLEEAAVFISASEAHSKKNINKTIAEAVAEARQTTEAALKAGLRVRGYLSTVWGCPYEGDVPVSRVVEISRALLDGGIYQLSLGDTIGVGTPRQTDTLLNALLEYVPVEKLALHLHDTRGTALANALVGLQLGVKTFDASIGGLGGCPYAPGAAGNLATEDLVYMLHGMGVKTGIQLDKLVEAGMVAQELIGRKLAGKFLQAALGEREKKANRRATT</sequence>
<evidence type="ECO:0000256" key="3">
    <source>
        <dbReference type="ARBA" id="ARBA00023239"/>
    </source>
</evidence>
<dbReference type="Proteomes" id="UP000035579">
    <property type="component" value="Chromosome"/>
</dbReference>
<dbReference type="GO" id="GO:0004419">
    <property type="term" value="F:hydroxymethylglutaryl-CoA lyase activity"/>
    <property type="evidence" value="ECO:0007669"/>
    <property type="project" value="TreeGrafter"/>
</dbReference>
<evidence type="ECO:0000256" key="1">
    <source>
        <dbReference type="ARBA" id="ARBA00009405"/>
    </source>
</evidence>
<proteinExistence type="inferred from homology"/>
<name>A0AAC8QAY6_9BACT</name>
<keyword evidence="3 6" id="KW-0456">Lyase</keyword>
<protein>
    <submittedName>
        <fullName evidence="6">Hydroxymethylglutaryl-CoA lyase</fullName>
    </submittedName>
</protein>
<gene>
    <name evidence="6" type="ORF">AA314_05367</name>
</gene>
<accession>A0AAC8QAY6</accession>
<comment type="similarity">
    <text evidence="1">Belongs to the HMG-CoA lyase family.</text>
</comment>
<evidence type="ECO:0000313" key="7">
    <source>
        <dbReference type="Proteomes" id="UP000035579"/>
    </source>
</evidence>
<dbReference type="GO" id="GO:0006552">
    <property type="term" value="P:L-leucine catabolic process"/>
    <property type="evidence" value="ECO:0007669"/>
    <property type="project" value="TreeGrafter"/>
</dbReference>
<dbReference type="PANTHER" id="PTHR42738">
    <property type="entry name" value="HYDROXYMETHYLGLUTARYL-COA LYASE"/>
    <property type="match status" value="1"/>
</dbReference>
<keyword evidence="2" id="KW-0479">Metal-binding</keyword>
<organism evidence="6 7">
    <name type="scientific">Archangium gephyra</name>
    <dbReference type="NCBI Taxonomy" id="48"/>
    <lineage>
        <taxon>Bacteria</taxon>
        <taxon>Pseudomonadati</taxon>
        <taxon>Myxococcota</taxon>
        <taxon>Myxococcia</taxon>
        <taxon>Myxococcales</taxon>
        <taxon>Cystobacterineae</taxon>
        <taxon>Archangiaceae</taxon>
        <taxon>Archangium</taxon>
    </lineage>
</organism>
<evidence type="ECO:0000256" key="2">
    <source>
        <dbReference type="ARBA" id="ARBA00022723"/>
    </source>
</evidence>
<dbReference type="PANTHER" id="PTHR42738:SF7">
    <property type="entry name" value="HYDROXYMETHYLGLUTARYL-COA LYASE"/>
    <property type="match status" value="1"/>
</dbReference>
<dbReference type="GO" id="GO:0046872">
    <property type="term" value="F:metal ion binding"/>
    <property type="evidence" value="ECO:0007669"/>
    <property type="project" value="UniProtKB-KW"/>
</dbReference>
<dbReference type="InterPro" id="IPR000891">
    <property type="entry name" value="PYR_CT"/>
</dbReference>
<dbReference type="AlphaFoldDB" id="A0AAC8QAY6"/>
<reference evidence="6 7" key="1">
    <citation type="submission" date="2015-05" db="EMBL/GenBank/DDBJ databases">
        <title>Genome assembly of Archangium gephyra DSM 2261.</title>
        <authorList>
            <person name="Sharma G."/>
            <person name="Subramanian S."/>
        </authorList>
    </citation>
    <scope>NUCLEOTIDE SEQUENCE [LARGE SCALE GENOMIC DNA]</scope>
    <source>
        <strain evidence="6 7">DSM 2261</strain>
    </source>
</reference>
<feature type="domain" description="Pyruvate carboxyltransferase" evidence="5">
    <location>
        <begin position="36"/>
        <end position="303"/>
    </location>
</feature>